<name>A0A8S9R6D1_BRACR</name>
<sequence>MTASMPSWIQKRVEETPWVYAEVGKELRLSSRDSPYLNGINVATCHELKTYLHLVDGVLKILPHGKAGGLMTAPESNLPPVQEHNGGVEARKEVKKPSWSQAIIEAVRDKSVTAAGNAQEDTTDTISTEVPERLSPVKNDAATVAVEAHVEESVHVEDVRGDLEINGVEADTVLESAENERFEESNIGVSLGSTVLVPGACCV</sequence>
<reference evidence="5" key="1">
    <citation type="submission" date="2019-12" db="EMBL/GenBank/DDBJ databases">
        <title>Genome sequencing and annotation of Brassica cretica.</title>
        <authorList>
            <person name="Studholme D.J."/>
            <person name="Sarris P."/>
        </authorList>
    </citation>
    <scope>NUCLEOTIDE SEQUENCE</scope>
    <source>
        <strain evidence="5">PFS-109/04</strain>
        <tissue evidence="5">Leaf</tissue>
    </source>
</reference>
<comment type="similarity">
    <text evidence="1">Belongs to the AB hydrolase superfamily. Lipase family.</text>
</comment>
<comment type="caution">
    <text evidence="5">The sequence shown here is derived from an EMBL/GenBank/DDBJ whole genome shotgun (WGS) entry which is preliminary data.</text>
</comment>
<dbReference type="GO" id="GO:0004620">
    <property type="term" value="F:phospholipase activity"/>
    <property type="evidence" value="ECO:0007669"/>
    <property type="project" value="TreeGrafter"/>
</dbReference>
<evidence type="ECO:0000256" key="4">
    <source>
        <dbReference type="ARBA" id="ARBA00023098"/>
    </source>
</evidence>
<dbReference type="PANTHER" id="PTHR31403">
    <property type="entry name" value="PHOSPHOLIPASE A1-IBETA2, CHLOROPLASTIC"/>
    <property type="match status" value="1"/>
</dbReference>
<protein>
    <submittedName>
        <fullName evidence="5">Uncharacterized protein</fullName>
    </submittedName>
</protein>
<dbReference type="AlphaFoldDB" id="A0A8S9R6D1"/>
<proteinExistence type="inferred from homology"/>
<evidence type="ECO:0000313" key="6">
    <source>
        <dbReference type="Proteomes" id="UP000712600"/>
    </source>
</evidence>
<accession>A0A8S9R6D1</accession>
<keyword evidence="2" id="KW-0378">Hydrolase</keyword>
<organism evidence="5 6">
    <name type="scientific">Brassica cretica</name>
    <name type="common">Mustard</name>
    <dbReference type="NCBI Taxonomy" id="69181"/>
    <lineage>
        <taxon>Eukaryota</taxon>
        <taxon>Viridiplantae</taxon>
        <taxon>Streptophyta</taxon>
        <taxon>Embryophyta</taxon>
        <taxon>Tracheophyta</taxon>
        <taxon>Spermatophyta</taxon>
        <taxon>Magnoliopsida</taxon>
        <taxon>eudicotyledons</taxon>
        <taxon>Gunneridae</taxon>
        <taxon>Pentapetalae</taxon>
        <taxon>rosids</taxon>
        <taxon>malvids</taxon>
        <taxon>Brassicales</taxon>
        <taxon>Brassicaceae</taxon>
        <taxon>Brassiceae</taxon>
        <taxon>Brassica</taxon>
    </lineage>
</organism>
<keyword evidence="4" id="KW-0443">Lipid metabolism</keyword>
<dbReference type="Gene3D" id="3.40.50.1820">
    <property type="entry name" value="alpha/beta hydrolase"/>
    <property type="match status" value="1"/>
</dbReference>
<dbReference type="Proteomes" id="UP000712600">
    <property type="component" value="Unassembled WGS sequence"/>
</dbReference>
<gene>
    <name evidence="5" type="ORF">F2Q69_00010694</name>
</gene>
<dbReference type="EMBL" id="QGKX02000996">
    <property type="protein sequence ID" value="KAF3557421.1"/>
    <property type="molecule type" value="Genomic_DNA"/>
</dbReference>
<dbReference type="GO" id="GO:0016042">
    <property type="term" value="P:lipid catabolic process"/>
    <property type="evidence" value="ECO:0007669"/>
    <property type="project" value="UniProtKB-KW"/>
</dbReference>
<dbReference type="InterPro" id="IPR029058">
    <property type="entry name" value="AB_hydrolase_fold"/>
</dbReference>
<evidence type="ECO:0000256" key="3">
    <source>
        <dbReference type="ARBA" id="ARBA00022963"/>
    </source>
</evidence>
<evidence type="ECO:0000256" key="2">
    <source>
        <dbReference type="ARBA" id="ARBA00022801"/>
    </source>
</evidence>
<dbReference type="PANTHER" id="PTHR31403:SF54">
    <property type="entry name" value="PHOSPHOLIPASE A(1) DAD1, CHLOROPLASTIC"/>
    <property type="match status" value="1"/>
</dbReference>
<keyword evidence="3" id="KW-0442">Lipid degradation</keyword>
<evidence type="ECO:0000313" key="5">
    <source>
        <dbReference type="EMBL" id="KAF3557421.1"/>
    </source>
</evidence>
<evidence type="ECO:0000256" key="1">
    <source>
        <dbReference type="ARBA" id="ARBA00010701"/>
    </source>
</evidence>